<dbReference type="RefSeq" id="WP_281900981.1">
    <property type="nucleotide sequence ID" value="NZ_BSDI01000033.1"/>
</dbReference>
<keyword evidence="1" id="KW-0732">Signal</keyword>
<sequence>MRLPRRGLLGLAVLAGLVTTLLAPQAAFAAYYGGEVNHAASIAYPPDTDWYRKCTSVTGAMACLQPYGDDLYIYDNRADGHSAAMIWYDADSARSGTCVSQWGNGNWGWCNKDFTEGHTIHFAAAVYEAGNLVRNGGWVTVVT</sequence>
<dbReference type="Proteomes" id="UP001144280">
    <property type="component" value="Unassembled WGS sequence"/>
</dbReference>
<keyword evidence="3" id="KW-1185">Reference proteome</keyword>
<evidence type="ECO:0008006" key="4">
    <source>
        <dbReference type="Google" id="ProtNLM"/>
    </source>
</evidence>
<evidence type="ECO:0000313" key="2">
    <source>
        <dbReference type="EMBL" id="GLI00567.1"/>
    </source>
</evidence>
<proteinExistence type="predicted"/>
<reference evidence="2" key="1">
    <citation type="submission" date="2022-12" db="EMBL/GenBank/DDBJ databases">
        <title>New Phytohabitans aurantiacus sp. RD004123 nov., an actinomycete isolated from soil.</title>
        <authorList>
            <person name="Triningsih D.W."/>
            <person name="Harunari E."/>
            <person name="Igarashi Y."/>
        </authorList>
    </citation>
    <scope>NUCLEOTIDE SEQUENCE</scope>
    <source>
        <strain evidence="2">RD004123</strain>
    </source>
</reference>
<organism evidence="2 3">
    <name type="scientific">Phytohabitans aurantiacus</name>
    <dbReference type="NCBI Taxonomy" id="3016789"/>
    <lineage>
        <taxon>Bacteria</taxon>
        <taxon>Bacillati</taxon>
        <taxon>Actinomycetota</taxon>
        <taxon>Actinomycetes</taxon>
        <taxon>Micromonosporales</taxon>
        <taxon>Micromonosporaceae</taxon>
    </lineage>
</organism>
<evidence type="ECO:0000256" key="1">
    <source>
        <dbReference type="SAM" id="SignalP"/>
    </source>
</evidence>
<evidence type="ECO:0000313" key="3">
    <source>
        <dbReference type="Proteomes" id="UP001144280"/>
    </source>
</evidence>
<accession>A0ABQ5R3V8</accession>
<name>A0ABQ5R3V8_9ACTN</name>
<dbReference type="InterPro" id="IPR006311">
    <property type="entry name" value="TAT_signal"/>
</dbReference>
<dbReference type="PROSITE" id="PS51318">
    <property type="entry name" value="TAT"/>
    <property type="match status" value="1"/>
</dbReference>
<comment type="caution">
    <text evidence="2">The sequence shown here is derived from an EMBL/GenBank/DDBJ whole genome shotgun (WGS) entry which is preliminary data.</text>
</comment>
<protein>
    <recommendedName>
        <fullName evidence="4">Secreted protein</fullName>
    </recommendedName>
</protein>
<dbReference type="EMBL" id="BSDI01000033">
    <property type="protein sequence ID" value="GLI00567.1"/>
    <property type="molecule type" value="Genomic_DNA"/>
</dbReference>
<feature type="signal peptide" evidence="1">
    <location>
        <begin position="1"/>
        <end position="29"/>
    </location>
</feature>
<feature type="chain" id="PRO_5046537307" description="Secreted protein" evidence="1">
    <location>
        <begin position="30"/>
        <end position="143"/>
    </location>
</feature>
<gene>
    <name evidence="2" type="ORF">Pa4123_58430</name>
</gene>